<keyword evidence="2" id="KW-1185">Reference proteome</keyword>
<accession>A0A2A2F451</accession>
<comment type="caution">
    <text evidence="1">The sequence shown here is derived from an EMBL/GenBank/DDBJ whole genome shotgun (WGS) entry which is preliminary data.</text>
</comment>
<name>A0A2A2F451_9GAMM</name>
<dbReference type="AlphaFoldDB" id="A0A2A2F451"/>
<sequence>MLVLLLATGLSGCATQRTHYSAMTAENSAGEERRVLLKWKTARYPAWHWRQDSATPVTVTTQCSRREWKLRDPGMEGTCSEDAIAACGDPRLDAANGGSPVDAGQVCMQLTDAGGSTRVRELGNRVELSVSCSPRQTGVDMGDEVVNVDYPRASSVPYIFRVRTVPTGSLTQRPPELDDRVCDEE</sequence>
<reference evidence="1 2" key="1">
    <citation type="submission" date="2017-08" db="EMBL/GenBank/DDBJ databases">
        <title>Halovibrio sewagensis sp. nov., isolated from wastewater of high salinity.</title>
        <authorList>
            <person name="Dong X."/>
            <person name="Zhang G."/>
        </authorList>
    </citation>
    <scope>NUCLEOTIDE SEQUENCE [LARGE SCALE GENOMIC DNA]</scope>
    <source>
        <strain evidence="1 2">YL5-2</strain>
    </source>
</reference>
<proteinExistence type="predicted"/>
<dbReference type="Proteomes" id="UP000218896">
    <property type="component" value="Unassembled WGS sequence"/>
</dbReference>
<dbReference type="EMBL" id="NSKD01000003">
    <property type="protein sequence ID" value="PAU80371.1"/>
    <property type="molecule type" value="Genomic_DNA"/>
</dbReference>
<evidence type="ECO:0000313" key="1">
    <source>
        <dbReference type="EMBL" id="PAU80371.1"/>
    </source>
</evidence>
<protein>
    <submittedName>
        <fullName evidence="1">Uncharacterized protein</fullName>
    </submittedName>
</protein>
<gene>
    <name evidence="1" type="ORF">CK501_07940</name>
</gene>
<evidence type="ECO:0000313" key="2">
    <source>
        <dbReference type="Proteomes" id="UP000218896"/>
    </source>
</evidence>
<organism evidence="1 2">
    <name type="scientific">Halovibrio salipaludis</name>
    <dbReference type="NCBI Taxonomy" id="2032626"/>
    <lineage>
        <taxon>Bacteria</taxon>
        <taxon>Pseudomonadati</taxon>
        <taxon>Pseudomonadota</taxon>
        <taxon>Gammaproteobacteria</taxon>
        <taxon>Oceanospirillales</taxon>
        <taxon>Halomonadaceae</taxon>
        <taxon>Halovibrio</taxon>
    </lineage>
</organism>